<reference evidence="2 3" key="1">
    <citation type="submission" date="2019-05" db="EMBL/GenBank/DDBJ databases">
        <title>Mikania micrantha, genome provides insights into the molecular mechanism of rapid growth.</title>
        <authorList>
            <person name="Liu B."/>
        </authorList>
    </citation>
    <scope>NUCLEOTIDE SEQUENCE [LARGE SCALE GENOMIC DNA]</scope>
    <source>
        <strain evidence="2">NLD-2019</strain>
        <tissue evidence="2">Leaf</tissue>
    </source>
</reference>
<dbReference type="PANTHER" id="PTHR45717:SF15">
    <property type="entry name" value="AGL218WP"/>
    <property type="match status" value="1"/>
</dbReference>
<dbReference type="GO" id="GO:0005739">
    <property type="term" value="C:mitochondrion"/>
    <property type="evidence" value="ECO:0007669"/>
    <property type="project" value="TreeGrafter"/>
</dbReference>
<evidence type="ECO:0000313" key="2">
    <source>
        <dbReference type="EMBL" id="KAD1826800.1"/>
    </source>
</evidence>
<evidence type="ECO:0000313" key="3">
    <source>
        <dbReference type="Proteomes" id="UP000326396"/>
    </source>
</evidence>
<comment type="caution">
    <text evidence="2">The sequence shown here is derived from an EMBL/GenBank/DDBJ whole genome shotgun (WGS) entry which is preliminary data.</text>
</comment>
<sequence length="99" mass="11159">MSESGCRLGSLTWDALVKLYIETGEIEKADSILNKASQQLNMKPLQYDSLLQAYINAKVPIYGFRERLKADNMFPSKMLAERLAQVDAFKKTAVSDLLD</sequence>
<dbReference type="PANTHER" id="PTHR45717">
    <property type="entry name" value="OS12G0527900 PROTEIN"/>
    <property type="match status" value="1"/>
</dbReference>
<proteinExistence type="inferred from homology"/>
<organism evidence="2 3">
    <name type="scientific">Mikania micrantha</name>
    <name type="common">bitter vine</name>
    <dbReference type="NCBI Taxonomy" id="192012"/>
    <lineage>
        <taxon>Eukaryota</taxon>
        <taxon>Viridiplantae</taxon>
        <taxon>Streptophyta</taxon>
        <taxon>Embryophyta</taxon>
        <taxon>Tracheophyta</taxon>
        <taxon>Spermatophyta</taxon>
        <taxon>Magnoliopsida</taxon>
        <taxon>eudicotyledons</taxon>
        <taxon>Gunneridae</taxon>
        <taxon>Pentapetalae</taxon>
        <taxon>asterids</taxon>
        <taxon>campanulids</taxon>
        <taxon>Asterales</taxon>
        <taxon>Asteraceae</taxon>
        <taxon>Asteroideae</taxon>
        <taxon>Heliantheae alliance</taxon>
        <taxon>Eupatorieae</taxon>
        <taxon>Mikania</taxon>
    </lineage>
</organism>
<name>A0A5N6LIB0_9ASTR</name>
<accession>A0A5N6LIB0</accession>
<comment type="similarity">
    <text evidence="1">Belongs to the PPR family. P subfamily.</text>
</comment>
<dbReference type="AlphaFoldDB" id="A0A5N6LIB0"/>
<keyword evidence="3" id="KW-1185">Reference proteome</keyword>
<evidence type="ECO:0000256" key="1">
    <source>
        <dbReference type="ARBA" id="ARBA00007626"/>
    </source>
</evidence>
<dbReference type="EMBL" id="SZYD01000445">
    <property type="protein sequence ID" value="KAD1826800.1"/>
    <property type="molecule type" value="Genomic_DNA"/>
</dbReference>
<gene>
    <name evidence="2" type="ORF">E3N88_42244</name>
</gene>
<dbReference type="Proteomes" id="UP000326396">
    <property type="component" value="Unassembled WGS sequence"/>
</dbReference>
<protein>
    <recommendedName>
        <fullName evidence="4">Pentacotripeptide-repeat region of PRORP domain-containing protein</fullName>
    </recommendedName>
</protein>
<evidence type="ECO:0008006" key="4">
    <source>
        <dbReference type="Google" id="ProtNLM"/>
    </source>
</evidence>
<dbReference type="OrthoDB" id="739241at2759"/>